<dbReference type="Pfam" id="PF10969">
    <property type="entry name" value="DUF2771"/>
    <property type="match status" value="1"/>
</dbReference>
<keyword evidence="2" id="KW-1185">Reference proteome</keyword>
<name>A0A3M2KVU3_9NOCA</name>
<dbReference type="InterPro" id="IPR024495">
    <property type="entry name" value="DUF2771"/>
</dbReference>
<evidence type="ECO:0000313" key="2">
    <source>
        <dbReference type="Proteomes" id="UP000279275"/>
    </source>
</evidence>
<dbReference type="OrthoDB" id="4772953at2"/>
<reference evidence="1 2" key="1">
    <citation type="submission" date="2018-10" db="EMBL/GenBank/DDBJ databases">
        <title>Isolation from cow dung.</title>
        <authorList>
            <person name="Ling L."/>
        </authorList>
    </citation>
    <scope>NUCLEOTIDE SEQUENCE [LARGE SCALE GENOMIC DNA]</scope>
    <source>
        <strain evidence="1 2">NEAU-LL90</strain>
    </source>
</reference>
<proteinExistence type="predicted"/>
<evidence type="ECO:0000313" key="1">
    <source>
        <dbReference type="EMBL" id="RMI29732.1"/>
    </source>
</evidence>
<protein>
    <submittedName>
        <fullName evidence="1">DUF2771 family protein</fullName>
    </submittedName>
</protein>
<accession>A0A3M2KVU3</accession>
<gene>
    <name evidence="1" type="ORF">EBN03_24950</name>
</gene>
<organism evidence="1 2">
    <name type="scientific">Nocardia stercoris</name>
    <dbReference type="NCBI Taxonomy" id="2483361"/>
    <lineage>
        <taxon>Bacteria</taxon>
        <taxon>Bacillati</taxon>
        <taxon>Actinomycetota</taxon>
        <taxon>Actinomycetes</taxon>
        <taxon>Mycobacteriales</taxon>
        <taxon>Nocardiaceae</taxon>
        <taxon>Nocardia</taxon>
    </lineage>
</organism>
<sequence>MALAAAAVLVVIVTVAGVVTVAVHRHKAADPELTVYAYGQAQRVPPFRYCDPHKEGARILLDCRQSGYTAKFDVPAGYPLQVSLPSELVDAPWHLALEYTTDNGPDVRMEQSKADYPAGTAAFSIKSSPQPDMHLVHAELNLLAPVVDETGQEGLMVFQAWSIDA</sequence>
<comment type="caution">
    <text evidence="1">The sequence shown here is derived from an EMBL/GenBank/DDBJ whole genome shotgun (WGS) entry which is preliminary data.</text>
</comment>
<dbReference type="Proteomes" id="UP000279275">
    <property type="component" value="Unassembled WGS sequence"/>
</dbReference>
<dbReference type="EMBL" id="RFFH01000013">
    <property type="protein sequence ID" value="RMI29732.1"/>
    <property type="molecule type" value="Genomic_DNA"/>
</dbReference>
<dbReference type="AlphaFoldDB" id="A0A3M2KVU3"/>